<accession>A0ABT3H099</accession>
<evidence type="ECO:0000256" key="1">
    <source>
        <dbReference type="SAM" id="SignalP"/>
    </source>
</evidence>
<keyword evidence="1" id="KW-0732">Signal</keyword>
<name>A0ABT3H099_9RHOB</name>
<dbReference type="Proteomes" id="UP001208938">
    <property type="component" value="Unassembled WGS sequence"/>
</dbReference>
<evidence type="ECO:0000313" key="3">
    <source>
        <dbReference type="Proteomes" id="UP001208938"/>
    </source>
</evidence>
<organism evidence="2 3">
    <name type="scientific">Pararhodobacter zhoushanensis</name>
    <dbReference type="NCBI Taxonomy" id="2479545"/>
    <lineage>
        <taxon>Bacteria</taxon>
        <taxon>Pseudomonadati</taxon>
        <taxon>Pseudomonadota</taxon>
        <taxon>Alphaproteobacteria</taxon>
        <taxon>Rhodobacterales</taxon>
        <taxon>Paracoccaceae</taxon>
        <taxon>Pararhodobacter</taxon>
    </lineage>
</organism>
<proteinExistence type="predicted"/>
<reference evidence="2 3" key="1">
    <citation type="submission" date="2022-10" db="EMBL/GenBank/DDBJ databases">
        <title>Pararhodobacter sp. nov., isolated from marine algae.</title>
        <authorList>
            <person name="Choi B.J."/>
            <person name="Kim J.M."/>
            <person name="Lee J.K."/>
            <person name="Choi D.G."/>
            <person name="Jeon C.O."/>
        </authorList>
    </citation>
    <scope>NUCLEOTIDE SEQUENCE [LARGE SCALE GENOMIC DNA]</scope>
    <source>
        <strain evidence="2 3">ZQ420</strain>
    </source>
</reference>
<comment type="caution">
    <text evidence="2">The sequence shown here is derived from an EMBL/GenBank/DDBJ whole genome shotgun (WGS) entry which is preliminary data.</text>
</comment>
<evidence type="ECO:0000313" key="2">
    <source>
        <dbReference type="EMBL" id="MCW1933236.1"/>
    </source>
</evidence>
<gene>
    <name evidence="2" type="ORF">OKW52_13445</name>
</gene>
<dbReference type="RefSeq" id="WP_264506175.1">
    <property type="nucleotide sequence ID" value="NZ_JAPDFL010000001.1"/>
</dbReference>
<feature type="chain" id="PRO_5046585840" evidence="1">
    <location>
        <begin position="25"/>
        <end position="144"/>
    </location>
</feature>
<keyword evidence="3" id="KW-1185">Reference proteome</keyword>
<sequence>MPRIASLSTLALIAVALTGSMASATTIITTSNTTPLAMTAMESDGLGSARATMRHTLRHRSATGGNVTIISSTEPVIVTRREGLFSGFFAFLSPLFGGYHRDAPTHHADVEPLVAHRGSALMQADTHDDRANSLMSTLTRRLSR</sequence>
<protein>
    <submittedName>
        <fullName evidence="2">Uncharacterized protein</fullName>
    </submittedName>
</protein>
<feature type="signal peptide" evidence="1">
    <location>
        <begin position="1"/>
        <end position="24"/>
    </location>
</feature>
<dbReference type="EMBL" id="JAPDFL010000001">
    <property type="protein sequence ID" value="MCW1933236.1"/>
    <property type="molecule type" value="Genomic_DNA"/>
</dbReference>